<evidence type="ECO:0000256" key="4">
    <source>
        <dbReference type="ARBA" id="ARBA00023002"/>
    </source>
</evidence>
<dbReference type="GO" id="GO:0033554">
    <property type="term" value="P:cellular response to stress"/>
    <property type="evidence" value="ECO:0007669"/>
    <property type="project" value="TreeGrafter"/>
</dbReference>
<comment type="caution">
    <text evidence="7">The sequence shown here is derived from an EMBL/GenBank/DDBJ whole genome shotgun (WGS) entry which is preliminary data.</text>
</comment>
<gene>
    <name evidence="7" type="ORF">C7B45_02175</name>
</gene>
<name>A0A2T2WMZ1_9FIRM</name>
<proteinExistence type="inferred from homology"/>
<dbReference type="SUPFAM" id="SSF52833">
    <property type="entry name" value="Thioredoxin-like"/>
    <property type="match status" value="1"/>
</dbReference>
<evidence type="ECO:0000256" key="2">
    <source>
        <dbReference type="ARBA" id="ARBA00022559"/>
    </source>
</evidence>
<dbReference type="GO" id="GO:0008379">
    <property type="term" value="F:thioredoxin peroxidase activity"/>
    <property type="evidence" value="ECO:0007669"/>
    <property type="project" value="TreeGrafter"/>
</dbReference>
<dbReference type="PANTHER" id="PTHR10681:SF121">
    <property type="entry name" value="ALKYL HYDROPEROXIDE REDUCTASE C"/>
    <property type="match status" value="1"/>
</dbReference>
<dbReference type="EMBL" id="PXYV01000004">
    <property type="protein sequence ID" value="PSR23600.1"/>
    <property type="molecule type" value="Genomic_DNA"/>
</dbReference>
<evidence type="ECO:0000259" key="6">
    <source>
        <dbReference type="PROSITE" id="PS51352"/>
    </source>
</evidence>
<dbReference type="InterPro" id="IPR000866">
    <property type="entry name" value="AhpC/TSA"/>
</dbReference>
<organism evidence="7 8">
    <name type="scientific">Sulfobacillus acidophilus</name>
    <dbReference type="NCBI Taxonomy" id="53633"/>
    <lineage>
        <taxon>Bacteria</taxon>
        <taxon>Bacillati</taxon>
        <taxon>Bacillota</taxon>
        <taxon>Clostridia</taxon>
        <taxon>Eubacteriales</taxon>
        <taxon>Clostridiales Family XVII. Incertae Sedis</taxon>
        <taxon>Sulfobacillus</taxon>
    </lineage>
</organism>
<evidence type="ECO:0000256" key="1">
    <source>
        <dbReference type="ARBA" id="ARBA00009796"/>
    </source>
</evidence>
<dbReference type="GO" id="GO:0006979">
    <property type="term" value="P:response to oxidative stress"/>
    <property type="evidence" value="ECO:0007669"/>
    <property type="project" value="TreeGrafter"/>
</dbReference>
<dbReference type="InterPro" id="IPR013766">
    <property type="entry name" value="Thioredoxin_domain"/>
</dbReference>
<dbReference type="InterPro" id="IPR050217">
    <property type="entry name" value="Peroxiredoxin"/>
</dbReference>
<feature type="domain" description="Thioredoxin" evidence="6">
    <location>
        <begin position="1"/>
        <end position="103"/>
    </location>
</feature>
<evidence type="ECO:0000256" key="5">
    <source>
        <dbReference type="ARBA" id="ARBA00023284"/>
    </source>
</evidence>
<dbReference type="PANTHER" id="PTHR10681">
    <property type="entry name" value="THIOREDOXIN PEROXIDASE"/>
    <property type="match status" value="1"/>
</dbReference>
<dbReference type="GO" id="GO:0045454">
    <property type="term" value="P:cell redox homeostasis"/>
    <property type="evidence" value="ECO:0007669"/>
    <property type="project" value="TreeGrafter"/>
</dbReference>
<reference evidence="7 8" key="1">
    <citation type="journal article" date="2014" name="BMC Genomics">
        <title>Comparison of environmental and isolate Sulfobacillus genomes reveals diverse carbon, sulfur, nitrogen, and hydrogen metabolisms.</title>
        <authorList>
            <person name="Justice N.B."/>
            <person name="Norman A."/>
            <person name="Brown C.T."/>
            <person name="Singh A."/>
            <person name="Thomas B.C."/>
            <person name="Banfield J.F."/>
        </authorList>
    </citation>
    <scope>NUCLEOTIDE SEQUENCE [LARGE SCALE GENOMIC DNA]</scope>
    <source>
        <strain evidence="7">AMDSBA3</strain>
    </source>
</reference>
<evidence type="ECO:0000313" key="7">
    <source>
        <dbReference type="EMBL" id="PSR23600.1"/>
    </source>
</evidence>
<sequence length="103" mass="11516">MPAFNAVLGEFDRRDAQVLGISVDSVPCNTAWKESLGGLNYPLLSDFWPHGETAQRYGVLRAEGYTERAVFIIDKQGVVQYVDIHKISEPPDPQEVLRALDNL</sequence>
<evidence type="ECO:0000313" key="8">
    <source>
        <dbReference type="Proteomes" id="UP000241848"/>
    </source>
</evidence>
<dbReference type="Gene3D" id="3.40.30.10">
    <property type="entry name" value="Glutaredoxin"/>
    <property type="match status" value="1"/>
</dbReference>
<keyword evidence="2" id="KW-0575">Peroxidase</keyword>
<dbReference type="InterPro" id="IPR036249">
    <property type="entry name" value="Thioredoxin-like_sf"/>
</dbReference>
<evidence type="ECO:0000256" key="3">
    <source>
        <dbReference type="ARBA" id="ARBA00022862"/>
    </source>
</evidence>
<accession>A0A2T2WMZ1</accession>
<dbReference type="PROSITE" id="PS51352">
    <property type="entry name" value="THIOREDOXIN_2"/>
    <property type="match status" value="1"/>
</dbReference>
<dbReference type="GO" id="GO:0042744">
    <property type="term" value="P:hydrogen peroxide catabolic process"/>
    <property type="evidence" value="ECO:0007669"/>
    <property type="project" value="TreeGrafter"/>
</dbReference>
<protein>
    <submittedName>
        <fullName evidence="7">Alkyl hydroperoxide reductase</fullName>
    </submittedName>
</protein>
<keyword evidence="4" id="KW-0560">Oxidoreductase</keyword>
<keyword evidence="3" id="KW-0049">Antioxidant</keyword>
<dbReference type="AlphaFoldDB" id="A0A2T2WMZ1"/>
<dbReference type="Pfam" id="PF00578">
    <property type="entry name" value="AhpC-TSA"/>
    <property type="match status" value="1"/>
</dbReference>
<comment type="similarity">
    <text evidence="1">Belongs to the peroxiredoxin family. AhpC/Prx1 subfamily.</text>
</comment>
<keyword evidence="5" id="KW-0676">Redox-active center</keyword>
<dbReference type="GO" id="GO:0005829">
    <property type="term" value="C:cytosol"/>
    <property type="evidence" value="ECO:0007669"/>
    <property type="project" value="TreeGrafter"/>
</dbReference>
<dbReference type="Proteomes" id="UP000241848">
    <property type="component" value="Unassembled WGS sequence"/>
</dbReference>